<evidence type="ECO:0000313" key="5">
    <source>
        <dbReference type="Proteomes" id="UP000518878"/>
    </source>
</evidence>
<dbReference type="InterPro" id="IPR046519">
    <property type="entry name" value="X-Tfes_XVIPCD"/>
</dbReference>
<evidence type="ECO:0000313" key="4">
    <source>
        <dbReference type="EMBL" id="NID13959.1"/>
    </source>
</evidence>
<dbReference type="Pfam" id="PF01471">
    <property type="entry name" value="PG_binding_1"/>
    <property type="match status" value="1"/>
</dbReference>
<evidence type="ECO:0000259" key="2">
    <source>
        <dbReference type="Pfam" id="PF01471"/>
    </source>
</evidence>
<feature type="region of interest" description="Disordered" evidence="1">
    <location>
        <begin position="557"/>
        <end position="595"/>
    </location>
</feature>
<sequence>MPGLTDNEARALSYFAIGVSSEGSDVAYRLSFAGNIGNDAQGHPRMQPVGNSGFSIGTLQTDLGQHPEVATELTDAYQAWAHNAHPEWALSPAQRTQTIADLGRTGHQIEAQNGRPLDATVKSHLDAFMASEAGVNFVHQHDTAQVNKLMTNAIAPLQQTDLYRHASEADQARLITMTAKLYNQSETYGNRLIGELQRGELHSVDAVRHSIDRYPDYVTEGRDHALAGAALFNDMRTTGPDHPLRPAWDNVVNHPLVNPTQLGNDPAHPNLPHEYAAIRDAFTDPVHSRAMVQALGQGGSYAKTSNHRGFYSEGHDLVTWDRSGHGEALMNGQWTSVNSRDVSTRVNADRTLDVNVRRNGEDERLLHVTHPGHLRAPTSGHATGDHVQHPGTLREHDHAPAVGDLQRQLAQLGYKGADGRTLHPDNDFGANTTAALKNFQREHGLGDDGIAGAKTMGALNQALQTRAAGLDDSAHPGNPLYRQTLEGVHALDARQGRTPDQMSTNLAASLAVAAHAQGLSRVDHVALSDDAQRLYAVQGDLNSPFKRIAEIDVGQSVGKTMAQSSAEWQQPPAQTQQPTQPQPQQQQQQQPEVHR</sequence>
<reference evidence="4 5" key="1">
    <citation type="journal article" date="2006" name="Int. J. Syst. Evol. Microbiol.">
        <title>Dyella yeojuensis sp. nov., isolated from greenhouse soil in Korea.</title>
        <authorList>
            <person name="Kim B.Y."/>
            <person name="Weon H.Y."/>
            <person name="Lee K.H."/>
            <person name="Seok S.J."/>
            <person name="Kwon S.W."/>
            <person name="Go S.J."/>
            <person name="Stackebrandt E."/>
        </authorList>
    </citation>
    <scope>NUCLEOTIDE SEQUENCE [LARGE SCALE GENOMIC DNA]</scope>
    <source>
        <strain evidence="4 5">DSM 17673</strain>
    </source>
</reference>
<dbReference type="InterPro" id="IPR036365">
    <property type="entry name" value="PGBD-like_sf"/>
</dbReference>
<dbReference type="Gene3D" id="1.10.101.10">
    <property type="entry name" value="PGBD-like superfamily/PGBD"/>
    <property type="match status" value="1"/>
</dbReference>
<dbReference type="RefSeq" id="WP_166697699.1">
    <property type="nucleotide sequence ID" value="NZ_JAAQTL010000001.1"/>
</dbReference>
<dbReference type="InterPro" id="IPR036366">
    <property type="entry name" value="PGBDSf"/>
</dbReference>
<feature type="compositionally biased region" description="Basic and acidic residues" evidence="1">
    <location>
        <begin position="383"/>
        <end position="397"/>
    </location>
</feature>
<feature type="domain" description="X-Tfes XVIPCD" evidence="3">
    <location>
        <begin position="471"/>
        <end position="570"/>
    </location>
</feature>
<dbReference type="SUPFAM" id="SSF47090">
    <property type="entry name" value="PGBD-like"/>
    <property type="match status" value="1"/>
</dbReference>
<dbReference type="Pfam" id="PF20410">
    <property type="entry name" value="X-Tfes_XVIPCD"/>
    <property type="match status" value="1"/>
</dbReference>
<keyword evidence="5" id="KW-1185">Reference proteome</keyword>
<evidence type="ECO:0000256" key="1">
    <source>
        <dbReference type="SAM" id="MobiDB-lite"/>
    </source>
</evidence>
<feature type="domain" description="Peptidoglycan binding-like" evidence="2">
    <location>
        <begin position="400"/>
        <end position="459"/>
    </location>
</feature>
<feature type="compositionally biased region" description="Polar residues" evidence="1">
    <location>
        <begin position="557"/>
        <end position="568"/>
    </location>
</feature>
<gene>
    <name evidence="4" type="ORF">HBF32_00550</name>
</gene>
<feature type="region of interest" description="Disordered" evidence="1">
    <location>
        <begin position="373"/>
        <end position="397"/>
    </location>
</feature>
<name>A0A7X5QRC4_9GAMM</name>
<evidence type="ECO:0000259" key="3">
    <source>
        <dbReference type="Pfam" id="PF20410"/>
    </source>
</evidence>
<dbReference type="InterPro" id="IPR002477">
    <property type="entry name" value="Peptidoglycan-bd-like"/>
</dbReference>
<proteinExistence type="predicted"/>
<dbReference type="EMBL" id="JAAQTL010000001">
    <property type="protein sequence ID" value="NID13959.1"/>
    <property type="molecule type" value="Genomic_DNA"/>
</dbReference>
<protein>
    <submittedName>
        <fullName evidence="4">Peptidoglycan-binding protein</fullName>
    </submittedName>
</protein>
<dbReference type="AlphaFoldDB" id="A0A7X5QRC4"/>
<organism evidence="4 5">
    <name type="scientific">Luteibacter yeojuensis</name>
    <dbReference type="NCBI Taxonomy" id="345309"/>
    <lineage>
        <taxon>Bacteria</taxon>
        <taxon>Pseudomonadati</taxon>
        <taxon>Pseudomonadota</taxon>
        <taxon>Gammaproteobacteria</taxon>
        <taxon>Lysobacterales</taxon>
        <taxon>Rhodanobacteraceae</taxon>
        <taxon>Luteibacter</taxon>
    </lineage>
</organism>
<dbReference type="Proteomes" id="UP000518878">
    <property type="component" value="Unassembled WGS sequence"/>
</dbReference>
<accession>A0A7X5QRC4</accession>
<comment type="caution">
    <text evidence="4">The sequence shown here is derived from an EMBL/GenBank/DDBJ whole genome shotgun (WGS) entry which is preliminary data.</text>
</comment>
<feature type="compositionally biased region" description="Low complexity" evidence="1">
    <location>
        <begin position="569"/>
        <end position="595"/>
    </location>
</feature>